<dbReference type="SMART" id="SM00365">
    <property type="entry name" value="LRR_SD22"/>
    <property type="match status" value="6"/>
</dbReference>
<keyword evidence="2" id="KW-0677">Repeat</keyword>
<feature type="compositionally biased region" description="Basic and acidic residues" evidence="3">
    <location>
        <begin position="27"/>
        <end position="43"/>
    </location>
</feature>
<dbReference type="PROSITE" id="PS51450">
    <property type="entry name" value="LRR"/>
    <property type="match status" value="8"/>
</dbReference>
<dbReference type="RefSeq" id="WP_204466617.1">
    <property type="nucleotide sequence ID" value="NZ_JAFBCV010000008.1"/>
</dbReference>
<gene>
    <name evidence="6" type="ORF">JOC54_002632</name>
</gene>
<dbReference type="PANTHER" id="PTHR39441">
    <property type="entry name" value="DUF2252 DOMAIN-CONTAINING PROTEIN"/>
    <property type="match status" value="1"/>
</dbReference>
<feature type="transmembrane region" description="Helical" evidence="4">
    <location>
        <begin position="920"/>
        <end position="939"/>
    </location>
</feature>
<keyword evidence="4" id="KW-0812">Transmembrane</keyword>
<reference evidence="6" key="1">
    <citation type="submission" date="2021-01" db="EMBL/GenBank/DDBJ databases">
        <title>Genomic Encyclopedia of Type Strains, Phase IV (KMG-IV): sequencing the most valuable type-strain genomes for metagenomic binning, comparative biology and taxonomic classification.</title>
        <authorList>
            <person name="Goeker M."/>
        </authorList>
    </citation>
    <scope>NUCLEOTIDE SEQUENCE</scope>
    <source>
        <strain evidence="6">DSM 21943</strain>
    </source>
</reference>
<dbReference type="Pfam" id="PF10009">
    <property type="entry name" value="DUF2252"/>
    <property type="match status" value="1"/>
</dbReference>
<dbReference type="EMBL" id="JAFBCV010000008">
    <property type="protein sequence ID" value="MBM7839352.1"/>
    <property type="molecule type" value="Genomic_DNA"/>
</dbReference>
<dbReference type="InterPro" id="IPR001611">
    <property type="entry name" value="Leu-rich_rpt"/>
</dbReference>
<keyword evidence="4" id="KW-1133">Transmembrane helix</keyword>
<dbReference type="Pfam" id="PF13855">
    <property type="entry name" value="LRR_8"/>
    <property type="match status" value="1"/>
</dbReference>
<dbReference type="PANTHER" id="PTHR39441:SF1">
    <property type="entry name" value="DUF2252 DOMAIN-CONTAINING PROTEIN"/>
    <property type="match status" value="1"/>
</dbReference>
<dbReference type="SUPFAM" id="SSF52058">
    <property type="entry name" value="L domain-like"/>
    <property type="match status" value="1"/>
</dbReference>
<feature type="region of interest" description="Disordered" evidence="3">
    <location>
        <begin position="802"/>
        <end position="913"/>
    </location>
</feature>
<protein>
    <submittedName>
        <fullName evidence="6">Uncharacterized protein (DUF2252 family)</fullName>
    </submittedName>
</protein>
<evidence type="ECO:0000256" key="3">
    <source>
        <dbReference type="SAM" id="MobiDB-lite"/>
    </source>
</evidence>
<feature type="compositionally biased region" description="Acidic residues" evidence="3">
    <location>
        <begin position="44"/>
        <end position="53"/>
    </location>
</feature>
<feature type="chain" id="PRO_5045327045" evidence="5">
    <location>
        <begin position="28"/>
        <end position="948"/>
    </location>
</feature>
<evidence type="ECO:0000256" key="5">
    <source>
        <dbReference type="SAM" id="SignalP"/>
    </source>
</evidence>
<feature type="compositionally biased region" description="Low complexity" evidence="3">
    <location>
        <begin position="841"/>
        <end position="892"/>
    </location>
</feature>
<feature type="signal peptide" evidence="5">
    <location>
        <begin position="1"/>
        <end position="27"/>
    </location>
</feature>
<evidence type="ECO:0000256" key="4">
    <source>
        <dbReference type="SAM" id="Phobius"/>
    </source>
</evidence>
<feature type="region of interest" description="Disordered" evidence="3">
    <location>
        <begin position="27"/>
        <end position="97"/>
    </location>
</feature>
<keyword evidence="1" id="KW-0433">Leucine-rich repeat</keyword>
<dbReference type="Proteomes" id="UP001179280">
    <property type="component" value="Unassembled WGS sequence"/>
</dbReference>
<evidence type="ECO:0000313" key="6">
    <source>
        <dbReference type="EMBL" id="MBM7839352.1"/>
    </source>
</evidence>
<feature type="compositionally biased region" description="Acidic residues" evidence="3">
    <location>
        <begin position="803"/>
        <end position="840"/>
    </location>
</feature>
<dbReference type="InterPro" id="IPR025875">
    <property type="entry name" value="Leu-rich_rpt_4"/>
</dbReference>
<evidence type="ECO:0000313" key="7">
    <source>
        <dbReference type="Proteomes" id="UP001179280"/>
    </source>
</evidence>
<keyword evidence="4" id="KW-0472">Membrane</keyword>
<sequence>MRKATTIVCLSTLLVVSSSILPVLSHAEEKPQEAEVEIDHNEQEGSEETEEELLNTSTETDLDEPVEQDEDTHEVAETPAETTQSEDTSTSTTAIEIPDEELQSIILATLADHGYDEITTESVQTITTLDARSAGIQNLDGIQHLSELEALDLRENAVTDITPLANLTKLTELNLASNQLETVGALTDLTQLKEIDLRNNSIRGLTPLTNLTQLEKLDLRGNAIESIAPLANLTELTELNLRENAVSDLTPLARLTNLIELNLHTNQVNDLSPLKDLVKIEYLTMRRNHITDISVLAELTQLRDLNLRDNQLTSIEALRNHQQLTERLNLRDNPGLTDFSPVQSYYDLIADVDFVIASTEKNFDDLTLLTGESRLSAIQNQLLRYNTFINDGEIRQTKIGLLDSSALSFYRGTAHLFFNDIATGAIQLPAEWQAAPYLTWTTGDWHTENIGFYGNDKLEPVFDLNDFDEAAVAPFTYDLLRFATSVYLVNDHAPGLQLSYEEINTELTQFIAAYAEALNEVEQGTINVNSFYFSANQLDGIVGSLAQELSSVNRFAELDKWTTITDSTRLFDQSNNRLGQASDQEKEALLTNWDTYTDSTKDDSPDYFQVKDIAKRLDAGLGSLGTERYYVLIEGESSSSADDIILDVKSQLPSAVKLAGLGHTPNYETHAERTISGVNAMHNHPDRHWGTLTMNGTSYLVKERSAFKDEFDHSAFQSQEDLQSFLHYSARVAAFAHARGAEAYGNEAFVQQTAQLTQASDFTQTFNQLAYQHYAQTIQDHSYYSELLRNNAFSEEAFQAIGNDEDDETEQPEDEENTDAPAEEDQGNNEPPVNDDDTGNNDEPSNNDDSNNNDGPSNDNDSNNNDGPSKNDYSNNNDGPSNDNDLNNNDGPSNDDDAGDTTAPPQDEEGGLLPKTASSYLLYIVASLFLVAAGIVLRARVKKEEAEE</sequence>
<dbReference type="Pfam" id="PF12799">
    <property type="entry name" value="LRR_4"/>
    <property type="match status" value="1"/>
</dbReference>
<accession>A0ABS2SYQ9</accession>
<proteinExistence type="predicted"/>
<keyword evidence="7" id="KW-1185">Reference proteome</keyword>
<keyword evidence="5" id="KW-0732">Signal</keyword>
<evidence type="ECO:0000256" key="2">
    <source>
        <dbReference type="ARBA" id="ARBA00022737"/>
    </source>
</evidence>
<feature type="compositionally biased region" description="Low complexity" evidence="3">
    <location>
        <begin position="81"/>
        <end position="93"/>
    </location>
</feature>
<organism evidence="6 7">
    <name type="scientific">Shouchella xiaoxiensis</name>
    <dbReference type="NCBI Taxonomy" id="766895"/>
    <lineage>
        <taxon>Bacteria</taxon>
        <taxon>Bacillati</taxon>
        <taxon>Bacillota</taxon>
        <taxon>Bacilli</taxon>
        <taxon>Bacillales</taxon>
        <taxon>Bacillaceae</taxon>
        <taxon>Shouchella</taxon>
    </lineage>
</organism>
<dbReference type="InterPro" id="IPR018721">
    <property type="entry name" value="DUF2252"/>
</dbReference>
<dbReference type="InterPro" id="IPR032675">
    <property type="entry name" value="LRR_dom_sf"/>
</dbReference>
<feature type="compositionally biased region" description="Acidic residues" evidence="3">
    <location>
        <begin position="60"/>
        <end position="72"/>
    </location>
</feature>
<dbReference type="InterPro" id="IPR003591">
    <property type="entry name" value="Leu-rich_rpt_typical-subtyp"/>
</dbReference>
<evidence type="ECO:0000256" key="1">
    <source>
        <dbReference type="ARBA" id="ARBA00022614"/>
    </source>
</evidence>
<comment type="caution">
    <text evidence="6">The sequence shown here is derived from an EMBL/GenBank/DDBJ whole genome shotgun (WGS) entry which is preliminary data.</text>
</comment>
<dbReference type="Gene3D" id="3.80.10.10">
    <property type="entry name" value="Ribonuclease Inhibitor"/>
    <property type="match status" value="2"/>
</dbReference>
<name>A0ABS2SYQ9_9BACI</name>
<dbReference type="SMART" id="SM00369">
    <property type="entry name" value="LRR_TYP"/>
    <property type="match status" value="7"/>
</dbReference>